<evidence type="ECO:0000313" key="4">
    <source>
        <dbReference type="Proteomes" id="UP000708148"/>
    </source>
</evidence>
<dbReference type="AlphaFoldDB" id="A0A8S1J251"/>
<feature type="compositionally biased region" description="Polar residues" evidence="2">
    <location>
        <begin position="659"/>
        <end position="670"/>
    </location>
</feature>
<feature type="coiled-coil region" evidence="1">
    <location>
        <begin position="333"/>
        <end position="510"/>
    </location>
</feature>
<comment type="caution">
    <text evidence="3">The sequence shown here is derived from an EMBL/GenBank/DDBJ whole genome shotgun (WGS) entry which is preliminary data.</text>
</comment>
<evidence type="ECO:0000313" key="3">
    <source>
        <dbReference type="EMBL" id="CAD7701269.1"/>
    </source>
</evidence>
<dbReference type="Proteomes" id="UP000708148">
    <property type="component" value="Unassembled WGS sequence"/>
</dbReference>
<organism evidence="3 4">
    <name type="scientific">Ostreobium quekettii</name>
    <dbReference type="NCBI Taxonomy" id="121088"/>
    <lineage>
        <taxon>Eukaryota</taxon>
        <taxon>Viridiplantae</taxon>
        <taxon>Chlorophyta</taxon>
        <taxon>core chlorophytes</taxon>
        <taxon>Ulvophyceae</taxon>
        <taxon>TCBD clade</taxon>
        <taxon>Bryopsidales</taxon>
        <taxon>Ostreobineae</taxon>
        <taxon>Ostreobiaceae</taxon>
        <taxon>Ostreobium</taxon>
    </lineage>
</organism>
<sequence>MKSSFQKERSAVRTDVTKVLATADHARKQAALQVSKAAAEAQENCRQMAAIFHKESAQQRERLDSMEETKAHLENEIRGLEEMLSQSENDREQKAQQIKKLRSSQKSRVVEFGRMQEEMDLVRKERDKLMHENNSWQKKCNRFGARAHEVESKLRAASLACSSKEKQAMQLQADVERLQALAQNLGKPNTECGAESHQVLERLLKEAEARNAGMQDQAQIYIKEKAQADEQIRDLKGKMSDYNQEKCALIMKLSNMQEREGGLKQQLEDTGTALIEVKDIANCLFSELKICQARSTELMEEVNTLKGELMKRAVERETQQSGEPCTCGSVDEIRDLQKRIEEATVGKVAAEAERDALAQQLRQIQEGSELTFQLNCTDRGSSKGGDAELKHLQAQLATSQAKVDEMKRMAKNNTDSCQERDSEIESLRAELASSNDDRTRLEEQLQLEERRKEELERELSGIKSRLAVANETGREALHSSALKEEELQALRGQIQKLKDASDDRQTLEDELTHRCSELEKKVMKSQASMIVMKGKEAQYSVAQKDKDSQIEHLTLGLAQALEKLSFYQDEFSAELCEADTFKRVNSDTRRLQELQEQLRCCEDALQVATAKKVAAEQECLRLQQDTSTAIKTLAKLDKEIASKRSQCLEVQQRAETEGKSAQSPTTQFPESSDADGVKEQLSSAQSILSRAKLQLVSVEEKERVASQQLLNSQEKSGWLEEELAKAVRQKNSVQEDLSRCEAAASAMKDRLRAFEEREAVASESLQEARLALQTRTRELAAAHDKNEVIRGTLEQLQTKLEERSVEVQVVSSESKHWRGCALQQEMEAQKLTSDMDAISAKCQSMEDAMVAKASQCAAAVEQAQKIQEHLKLSQQTQFALATKVSQLGAQLSSALSSQRRCVAEKGIVEAASATLQDKLAASNSQIQGLRGQLERCKGTHRMSFRCSRWKKCPL</sequence>
<feature type="region of interest" description="Disordered" evidence="2">
    <location>
        <begin position="651"/>
        <end position="676"/>
    </location>
</feature>
<gene>
    <name evidence="3" type="ORF">OSTQU699_LOCUS6628</name>
</gene>
<keyword evidence="1" id="KW-0175">Coiled coil</keyword>
<feature type="coiled-coil region" evidence="1">
    <location>
        <begin position="56"/>
        <end position="245"/>
    </location>
</feature>
<keyword evidence="4" id="KW-1185">Reference proteome</keyword>
<evidence type="ECO:0000256" key="1">
    <source>
        <dbReference type="SAM" id="Coils"/>
    </source>
</evidence>
<reference evidence="3" key="1">
    <citation type="submission" date="2020-12" db="EMBL/GenBank/DDBJ databases">
        <authorList>
            <person name="Iha C."/>
        </authorList>
    </citation>
    <scope>NUCLEOTIDE SEQUENCE</scope>
</reference>
<proteinExistence type="predicted"/>
<dbReference type="EMBL" id="CAJHUC010001479">
    <property type="protein sequence ID" value="CAD7701269.1"/>
    <property type="molecule type" value="Genomic_DNA"/>
</dbReference>
<protein>
    <submittedName>
        <fullName evidence="3">Uncharacterized protein</fullName>
    </submittedName>
</protein>
<name>A0A8S1J251_9CHLO</name>
<accession>A0A8S1J251</accession>
<feature type="coiled-coil region" evidence="1">
    <location>
        <begin position="723"/>
        <end position="757"/>
    </location>
</feature>
<evidence type="ECO:0000256" key="2">
    <source>
        <dbReference type="SAM" id="MobiDB-lite"/>
    </source>
</evidence>